<organism evidence="2 4">
    <name type="scientific">Duganella violaceipulchra</name>
    <dbReference type="NCBI Taxonomy" id="2849652"/>
    <lineage>
        <taxon>Bacteria</taxon>
        <taxon>Pseudomonadati</taxon>
        <taxon>Pseudomonadota</taxon>
        <taxon>Betaproteobacteria</taxon>
        <taxon>Burkholderiales</taxon>
        <taxon>Oxalobacteraceae</taxon>
        <taxon>Telluria group</taxon>
        <taxon>Duganella</taxon>
    </lineage>
</organism>
<dbReference type="Proteomes" id="UP001155901">
    <property type="component" value="Unassembled WGS sequence"/>
</dbReference>
<reference evidence="3" key="2">
    <citation type="submission" date="2022-03" db="EMBL/GenBank/DDBJ databases">
        <title>Genome Encyclopedia of Bacteria and Archaea VI: Functional Genomics of Type Strains.</title>
        <authorList>
            <person name="Whitman W."/>
        </authorList>
    </citation>
    <scope>NUCLEOTIDE SEQUENCE</scope>
    <source>
        <strain evidence="3">HSC-15S17</strain>
    </source>
</reference>
<evidence type="ECO:0000256" key="1">
    <source>
        <dbReference type="SAM" id="MobiDB-lite"/>
    </source>
</evidence>
<evidence type="ECO:0000313" key="4">
    <source>
        <dbReference type="Proteomes" id="UP001155901"/>
    </source>
</evidence>
<dbReference type="Proteomes" id="UP001162889">
    <property type="component" value="Unassembled WGS sequence"/>
</dbReference>
<name>A0AA41HBK4_9BURK</name>
<sequence length="88" mass="9888">MRQPNDTKTSDLLGDSCDLAGPVPVKSTQREKAAERARRFRERHGVVAMTVNIKAETLAAFNEWAAAKGKNKAQVIERLIETQLLRKR</sequence>
<proteinExistence type="predicted"/>
<accession>A0AA41HBK4</accession>
<evidence type="ECO:0000313" key="3">
    <source>
        <dbReference type="EMBL" id="MCP2007231.1"/>
    </source>
</evidence>
<gene>
    <name evidence="2" type="ORF">KVP70_25905</name>
    <name evidence="3" type="ORF">L1274_000924</name>
</gene>
<dbReference type="AlphaFoldDB" id="A0AA41HBK4"/>
<keyword evidence="5" id="KW-1185">Reference proteome</keyword>
<reference evidence="2" key="1">
    <citation type="submission" date="2021-07" db="EMBL/GenBank/DDBJ databases">
        <title>Characterization of violacein-producing bacteria and related species.</title>
        <authorList>
            <person name="Wilson H.S."/>
            <person name="De Leon M.E."/>
        </authorList>
    </citation>
    <scope>NUCLEOTIDE SEQUENCE</scope>
    <source>
        <strain evidence="2">HSC-15S17</strain>
    </source>
</reference>
<protein>
    <recommendedName>
        <fullName evidence="6">Ribbon-helix-helix protein, CopG family</fullName>
    </recommendedName>
</protein>
<feature type="region of interest" description="Disordered" evidence="1">
    <location>
        <begin position="1"/>
        <end position="32"/>
    </location>
</feature>
<evidence type="ECO:0008006" key="6">
    <source>
        <dbReference type="Google" id="ProtNLM"/>
    </source>
</evidence>
<evidence type="ECO:0000313" key="2">
    <source>
        <dbReference type="EMBL" id="MBV6324375.1"/>
    </source>
</evidence>
<dbReference type="EMBL" id="JAHTGR010000016">
    <property type="protein sequence ID" value="MBV6324375.1"/>
    <property type="molecule type" value="Genomic_DNA"/>
</dbReference>
<dbReference type="RefSeq" id="WP_217945296.1">
    <property type="nucleotide sequence ID" value="NZ_JAHTGR010000016.1"/>
</dbReference>
<evidence type="ECO:0000313" key="5">
    <source>
        <dbReference type="Proteomes" id="UP001162889"/>
    </source>
</evidence>
<dbReference type="EMBL" id="JALJZU010000002">
    <property type="protein sequence ID" value="MCP2007231.1"/>
    <property type="molecule type" value="Genomic_DNA"/>
</dbReference>
<comment type="caution">
    <text evidence="2">The sequence shown here is derived from an EMBL/GenBank/DDBJ whole genome shotgun (WGS) entry which is preliminary data.</text>
</comment>